<dbReference type="AlphaFoldDB" id="A0A240E2G6"/>
<accession>A0A240E2G6</accession>
<keyword evidence="3" id="KW-1185">Reference proteome</keyword>
<dbReference type="Pfam" id="PF02635">
    <property type="entry name" value="DsrE"/>
    <property type="match status" value="1"/>
</dbReference>
<dbReference type="SUPFAM" id="SSF75169">
    <property type="entry name" value="DsrEFH-like"/>
    <property type="match status" value="1"/>
</dbReference>
<dbReference type="Proteomes" id="UP000218069">
    <property type="component" value="Unassembled WGS sequence"/>
</dbReference>
<evidence type="ECO:0000313" key="3">
    <source>
        <dbReference type="Proteomes" id="UP000218069"/>
    </source>
</evidence>
<name>A0A240E2G6_9BURK</name>
<evidence type="ECO:0000256" key="1">
    <source>
        <dbReference type="SAM" id="SignalP"/>
    </source>
</evidence>
<sequence>MNYLKLLVILSVFIFQGHAFAASEVEQYGTAKFQSYQDIESVKQLKVVWDFNFQDPKSVNGVFNNLAALLKATAEYGPHDFEPIKVVIVSHGPELVVFDKRNYAKYKDVVERASNFAKQGVKFEICNNAAKAVGSRPEDLYGFVTVVPAGPYALAYWQSKGYSLNAVGATMPTGPLSELNKADVHPKIE</sequence>
<dbReference type="InterPro" id="IPR003787">
    <property type="entry name" value="Sulphur_relay_DsrE/F-like"/>
</dbReference>
<gene>
    <name evidence="2" type="ORF">SAMN06295945_2010</name>
</gene>
<dbReference type="InterPro" id="IPR027396">
    <property type="entry name" value="DsrEFH-like"/>
</dbReference>
<dbReference type="RefSeq" id="WP_096674878.1">
    <property type="nucleotide sequence ID" value="NZ_OANS01000010.1"/>
</dbReference>
<reference evidence="3" key="1">
    <citation type="submission" date="2017-08" db="EMBL/GenBank/DDBJ databases">
        <authorList>
            <person name="Varghese N."/>
            <person name="Submissions S."/>
        </authorList>
    </citation>
    <scope>NUCLEOTIDE SEQUENCE [LARGE SCALE GENOMIC DNA]</scope>
    <source>
        <strain evidence="3">AP-Melu-1000-B4</strain>
    </source>
</reference>
<feature type="signal peptide" evidence="1">
    <location>
        <begin position="1"/>
        <end position="21"/>
    </location>
</feature>
<dbReference type="OrthoDB" id="14053at2"/>
<evidence type="ECO:0000313" key="2">
    <source>
        <dbReference type="EMBL" id="SNX29628.1"/>
    </source>
</evidence>
<dbReference type="EMBL" id="OANS01000010">
    <property type="protein sequence ID" value="SNX29628.1"/>
    <property type="molecule type" value="Genomic_DNA"/>
</dbReference>
<dbReference type="PANTHER" id="PTHR37691:SF1">
    <property type="entry name" value="BLR3518 PROTEIN"/>
    <property type="match status" value="1"/>
</dbReference>
<proteinExistence type="predicted"/>
<protein>
    <submittedName>
        <fullName evidence="2">Uncharacterized protein</fullName>
    </submittedName>
</protein>
<dbReference type="Gene3D" id="3.40.1260.10">
    <property type="entry name" value="DsrEFH-like"/>
    <property type="match status" value="1"/>
</dbReference>
<feature type="chain" id="PRO_5012647545" evidence="1">
    <location>
        <begin position="22"/>
        <end position="189"/>
    </location>
</feature>
<dbReference type="PANTHER" id="PTHR37691">
    <property type="entry name" value="BLR3518 PROTEIN"/>
    <property type="match status" value="1"/>
</dbReference>
<keyword evidence="1" id="KW-0732">Signal</keyword>
<organism evidence="2 3">
    <name type="scientific">Polynucleobacter meluiroseus</name>
    <dbReference type="NCBI Taxonomy" id="1938814"/>
    <lineage>
        <taxon>Bacteria</taxon>
        <taxon>Pseudomonadati</taxon>
        <taxon>Pseudomonadota</taxon>
        <taxon>Betaproteobacteria</taxon>
        <taxon>Burkholderiales</taxon>
        <taxon>Burkholderiaceae</taxon>
        <taxon>Polynucleobacter</taxon>
    </lineage>
</organism>